<sequence>MSAEVTGDGILEFIELTGLRVKADLLQVLSHQLPELPKYDLIYQGFQDAFSKTFPESFSQMERQGGLKIDDNLFDYTRPRKIVVLNDKGIFEIPLEKEGGNPSLTPNYQNMREVSPADYLVYAQKALTEINRWADIAMRSTLVASENKNNRVEASA</sequence>
<organism evidence="1 2">
    <name type="scientific">Candidatus Curtissbacteria bacterium RIFCSPLOWO2_01_FULL_38_11b</name>
    <dbReference type="NCBI Taxonomy" id="1797725"/>
    <lineage>
        <taxon>Bacteria</taxon>
        <taxon>Candidatus Curtissiibacteriota</taxon>
    </lineage>
</organism>
<name>A0A1F5H0N3_9BACT</name>
<dbReference type="Proteomes" id="UP000176740">
    <property type="component" value="Unassembled WGS sequence"/>
</dbReference>
<protein>
    <submittedName>
        <fullName evidence="1">Uncharacterized protein</fullName>
    </submittedName>
</protein>
<evidence type="ECO:0000313" key="1">
    <source>
        <dbReference type="EMBL" id="OGD97615.1"/>
    </source>
</evidence>
<proteinExistence type="predicted"/>
<dbReference type="AlphaFoldDB" id="A0A1F5H0N3"/>
<gene>
    <name evidence="1" type="ORF">A3A49_01690</name>
</gene>
<reference evidence="1 2" key="1">
    <citation type="journal article" date="2016" name="Nat. Commun.">
        <title>Thousands of microbial genomes shed light on interconnected biogeochemical processes in an aquifer system.</title>
        <authorList>
            <person name="Anantharaman K."/>
            <person name="Brown C.T."/>
            <person name="Hug L.A."/>
            <person name="Sharon I."/>
            <person name="Castelle C.J."/>
            <person name="Probst A.J."/>
            <person name="Thomas B.C."/>
            <person name="Singh A."/>
            <person name="Wilkins M.J."/>
            <person name="Karaoz U."/>
            <person name="Brodie E.L."/>
            <person name="Williams K.H."/>
            <person name="Hubbard S.S."/>
            <person name="Banfield J.F."/>
        </authorList>
    </citation>
    <scope>NUCLEOTIDE SEQUENCE [LARGE SCALE GENOMIC DNA]</scope>
</reference>
<evidence type="ECO:0000313" key="2">
    <source>
        <dbReference type="Proteomes" id="UP000176740"/>
    </source>
</evidence>
<comment type="caution">
    <text evidence="1">The sequence shown here is derived from an EMBL/GenBank/DDBJ whole genome shotgun (WGS) entry which is preliminary data.</text>
</comment>
<dbReference type="EMBL" id="MFBO01000028">
    <property type="protein sequence ID" value="OGD97615.1"/>
    <property type="molecule type" value="Genomic_DNA"/>
</dbReference>
<accession>A0A1F5H0N3</accession>